<evidence type="ECO:0000256" key="18">
    <source>
        <dbReference type="ARBA" id="ARBA00044632"/>
    </source>
</evidence>
<dbReference type="SUPFAM" id="SSF158702">
    <property type="entry name" value="Sec63 N-terminal domain-like"/>
    <property type="match status" value="1"/>
</dbReference>
<dbReference type="RefSeq" id="WP_052564431.1">
    <property type="nucleotide sequence ID" value="NZ_BAFN01000001.1"/>
</dbReference>
<dbReference type="SUPFAM" id="SSF47802">
    <property type="entry name" value="DNA polymerase beta, N-terminal domain-like"/>
    <property type="match status" value="1"/>
</dbReference>
<evidence type="ECO:0000256" key="17">
    <source>
        <dbReference type="ARBA" id="ARBA00035726"/>
    </source>
</evidence>
<dbReference type="InterPro" id="IPR004013">
    <property type="entry name" value="PHP_dom"/>
</dbReference>
<feature type="domain" description="Helix-hairpin-helix DNA-binding motif class 1" evidence="22">
    <location>
        <begin position="91"/>
        <end position="110"/>
    </location>
</feature>
<evidence type="ECO:0000256" key="13">
    <source>
        <dbReference type="ARBA" id="ARBA00022932"/>
    </source>
</evidence>
<evidence type="ECO:0000256" key="21">
    <source>
        <dbReference type="ARBA" id="ARBA00049244"/>
    </source>
</evidence>
<evidence type="ECO:0000256" key="1">
    <source>
        <dbReference type="ARBA" id="ARBA00001946"/>
    </source>
</evidence>
<dbReference type="SUPFAM" id="SSF81301">
    <property type="entry name" value="Nucleotidyltransferase"/>
    <property type="match status" value="1"/>
</dbReference>
<evidence type="ECO:0000256" key="2">
    <source>
        <dbReference type="ARBA" id="ARBA00004496"/>
    </source>
</evidence>
<dbReference type="Gene3D" id="3.30.460.10">
    <property type="entry name" value="Beta Polymerase, domain 2"/>
    <property type="match status" value="1"/>
</dbReference>
<evidence type="ECO:0000256" key="8">
    <source>
        <dbReference type="ARBA" id="ARBA00022679"/>
    </source>
</evidence>
<dbReference type="Pfam" id="PF02811">
    <property type="entry name" value="PHP"/>
    <property type="match status" value="1"/>
</dbReference>
<dbReference type="SUPFAM" id="SSF89550">
    <property type="entry name" value="PHP domain-like"/>
    <property type="match status" value="1"/>
</dbReference>
<comment type="catalytic activity">
    <reaction evidence="21">
        <text>DNA(n) + a 2'-deoxyribonucleoside 5'-triphosphate = DNA(n+1) + diphosphate</text>
        <dbReference type="Rhea" id="RHEA:22508"/>
        <dbReference type="Rhea" id="RHEA-COMP:17339"/>
        <dbReference type="Rhea" id="RHEA-COMP:17340"/>
        <dbReference type="ChEBI" id="CHEBI:33019"/>
        <dbReference type="ChEBI" id="CHEBI:61560"/>
        <dbReference type="ChEBI" id="CHEBI:173112"/>
        <dbReference type="EC" id="2.7.7.7"/>
    </reaction>
</comment>
<gene>
    <name evidence="25" type="ORF">BROSI_A2960</name>
</gene>
<dbReference type="PRINTS" id="PR00870">
    <property type="entry name" value="DNAPOLXBETA"/>
</dbReference>
<dbReference type="InterPro" id="IPR003141">
    <property type="entry name" value="Pol/His_phosphatase_N"/>
</dbReference>
<evidence type="ECO:0000256" key="4">
    <source>
        <dbReference type="ARBA" id="ARBA00012720"/>
    </source>
</evidence>
<keyword evidence="8" id="KW-0808">Transferase</keyword>
<evidence type="ECO:0000256" key="6">
    <source>
        <dbReference type="ARBA" id="ARBA00022481"/>
    </source>
</evidence>
<keyword evidence="9" id="KW-0548">Nucleotidyltransferase</keyword>
<dbReference type="Gene3D" id="3.20.20.140">
    <property type="entry name" value="Metal-dependent hydrolases"/>
    <property type="match status" value="1"/>
</dbReference>
<dbReference type="Pfam" id="PF14716">
    <property type="entry name" value="HHH_8"/>
    <property type="match status" value="1"/>
</dbReference>
<reference evidence="26" key="1">
    <citation type="journal article" date="2015" name="Genome Announc.">
        <title>Draft Genome Sequence of an Anaerobic Ammonium-Oxidizing Bacterium, "Candidatus Brocadia sinica".</title>
        <authorList>
            <person name="Oshiki M."/>
            <person name="Shinyako-Hata K."/>
            <person name="Satoh H."/>
            <person name="Okabe S."/>
        </authorList>
    </citation>
    <scope>NUCLEOTIDE SEQUENCE [LARGE SCALE GENOMIC DNA]</scope>
    <source>
        <strain evidence="26">JPN1</strain>
    </source>
</reference>
<evidence type="ECO:0000256" key="12">
    <source>
        <dbReference type="ARBA" id="ARBA00022843"/>
    </source>
</evidence>
<dbReference type="EC" id="4.2.99.18" evidence="4"/>
<keyword evidence="12" id="KW-0832">Ubl conjugation</keyword>
<evidence type="ECO:0000256" key="19">
    <source>
        <dbReference type="ARBA" id="ARBA00044678"/>
    </source>
</evidence>
<comment type="catalytic activity">
    <reaction evidence="19">
        <text>a 5'-end 2'-deoxyribose-2'-deoxyribonucleotide-DNA = (2E,4S)-4-hydroxypenten-2-al-5-phosphate + a 5'-end 5'-phospho-2'-deoxyribonucleoside-DNA + H(+)</text>
        <dbReference type="Rhea" id="RHEA:76255"/>
        <dbReference type="Rhea" id="RHEA-COMP:13180"/>
        <dbReference type="Rhea" id="RHEA-COMP:18657"/>
        <dbReference type="ChEBI" id="CHEBI:15378"/>
        <dbReference type="ChEBI" id="CHEBI:136412"/>
        <dbReference type="ChEBI" id="CHEBI:195194"/>
        <dbReference type="ChEBI" id="CHEBI:195195"/>
    </reaction>
</comment>
<dbReference type="CDD" id="cd07436">
    <property type="entry name" value="PHP_PolX"/>
    <property type="match status" value="1"/>
</dbReference>
<dbReference type="Proteomes" id="UP000032309">
    <property type="component" value="Unassembled WGS sequence"/>
</dbReference>
<comment type="cofactor">
    <cofactor evidence="1">
        <name>Mg(2+)</name>
        <dbReference type="ChEBI" id="CHEBI:18420"/>
    </cofactor>
</comment>
<keyword evidence="14" id="KW-0915">Sodium</keyword>
<dbReference type="InterPro" id="IPR027421">
    <property type="entry name" value="DNA_pol_lamdba_lyase_dom_sf"/>
</dbReference>
<evidence type="ECO:0000256" key="15">
    <source>
        <dbReference type="ARBA" id="ARBA00023204"/>
    </source>
</evidence>
<evidence type="ECO:0000256" key="5">
    <source>
        <dbReference type="ARBA" id="ARBA00020020"/>
    </source>
</evidence>
<dbReference type="Gene3D" id="3.30.210.10">
    <property type="entry name" value="DNA polymerase, thumb domain"/>
    <property type="match status" value="1"/>
</dbReference>
<comment type="caution">
    <text evidence="25">The sequence shown here is derived from an EMBL/GenBank/DDBJ whole genome shotgun (WGS) entry which is preliminary data.</text>
</comment>
<evidence type="ECO:0000256" key="11">
    <source>
        <dbReference type="ARBA" id="ARBA00022763"/>
    </source>
</evidence>
<keyword evidence="7" id="KW-0237">DNA synthesis</keyword>
<dbReference type="InterPro" id="IPR043519">
    <property type="entry name" value="NT_sf"/>
</dbReference>
<proteinExistence type="predicted"/>
<dbReference type="Pfam" id="PF14791">
    <property type="entry name" value="DNA_pol_B_thumb"/>
    <property type="match status" value="1"/>
</dbReference>
<dbReference type="NCBIfam" id="NF006375">
    <property type="entry name" value="PRK08609.1"/>
    <property type="match status" value="1"/>
</dbReference>
<dbReference type="CDD" id="cd00141">
    <property type="entry name" value="NT_POLXc"/>
    <property type="match status" value="1"/>
</dbReference>
<dbReference type="InterPro" id="IPR016195">
    <property type="entry name" value="Pol/histidinol_Pase-like"/>
</dbReference>
<evidence type="ECO:0000256" key="10">
    <source>
        <dbReference type="ARBA" id="ARBA00022705"/>
    </source>
</evidence>
<keyword evidence="26" id="KW-1185">Reference proteome</keyword>
<feature type="domain" description="Polymerase/histidinol phosphatase N-terminal" evidence="23">
    <location>
        <begin position="337"/>
        <end position="416"/>
    </location>
</feature>
<dbReference type="InterPro" id="IPR047967">
    <property type="entry name" value="PolX_PHP"/>
</dbReference>
<evidence type="ECO:0000259" key="23">
    <source>
        <dbReference type="SMART" id="SM00481"/>
    </source>
</evidence>
<dbReference type="PANTHER" id="PTHR36928">
    <property type="entry name" value="PHOSPHATASE YCDX-RELATED"/>
    <property type="match status" value="1"/>
</dbReference>
<dbReference type="EMBL" id="BAFN01000001">
    <property type="protein sequence ID" value="GAN34424.1"/>
    <property type="molecule type" value="Genomic_DNA"/>
</dbReference>
<dbReference type="EC" id="2.7.7.7" evidence="3"/>
<dbReference type="InterPro" id="IPR037160">
    <property type="entry name" value="DNA_Pol_thumb_sf"/>
</dbReference>
<evidence type="ECO:0000256" key="14">
    <source>
        <dbReference type="ARBA" id="ARBA00023053"/>
    </source>
</evidence>
<dbReference type="SMART" id="SM00278">
    <property type="entry name" value="HhH1"/>
    <property type="match status" value="3"/>
</dbReference>
<dbReference type="SMART" id="SM00481">
    <property type="entry name" value="POLIIIAc"/>
    <property type="match status" value="1"/>
</dbReference>
<evidence type="ECO:0000259" key="22">
    <source>
        <dbReference type="SMART" id="SM00278"/>
    </source>
</evidence>
<evidence type="ECO:0000256" key="7">
    <source>
        <dbReference type="ARBA" id="ARBA00022634"/>
    </source>
</evidence>
<comment type="function">
    <text evidence="20">Repair polymerase that plays a key role in base-excision repair. During this process, the damaged base is excised by specific DNA glycosylases, the DNA backbone is nicked at the abasic site by an apurinic/apyrimidic (AP) endonuclease, and POLB removes 5'-deoxyribose-phosphate from the preincised AP site acting as a 5'-deoxyribose-phosphate lyase (5'-dRP lyase); through its DNA polymerase activity, it adds one nucleotide to the 3' end of the arising single-nucleotide gap. Conducts 'gap-filling' DNA synthesis in a stepwise distributive fashion rather than in a processive fashion as for other DNA polymerases. It is also able to cleave sugar-phosphate bonds 3' to an intact AP site, acting as an AP lyase.</text>
</comment>
<keyword evidence="13" id="KW-0239">DNA-directed DNA polymerase</keyword>
<organism evidence="25 26">
    <name type="scientific">Candidatus Brocadia sinica JPN1</name>
    <dbReference type="NCBI Taxonomy" id="1197129"/>
    <lineage>
        <taxon>Bacteria</taxon>
        <taxon>Pseudomonadati</taxon>
        <taxon>Planctomycetota</taxon>
        <taxon>Candidatus Brocadiia</taxon>
        <taxon>Candidatus Brocadiales</taxon>
        <taxon>Candidatus Brocadiaceae</taxon>
        <taxon>Candidatus Brocadia</taxon>
    </lineage>
</organism>
<evidence type="ECO:0000313" key="25">
    <source>
        <dbReference type="EMBL" id="GAN34424.1"/>
    </source>
</evidence>
<evidence type="ECO:0000256" key="20">
    <source>
        <dbReference type="ARBA" id="ARBA00045548"/>
    </source>
</evidence>
<evidence type="ECO:0000256" key="16">
    <source>
        <dbReference type="ARBA" id="ARBA00035717"/>
    </source>
</evidence>
<dbReference type="Gene3D" id="1.10.150.110">
    <property type="entry name" value="DNA polymerase beta, N-terminal domain-like"/>
    <property type="match status" value="1"/>
</dbReference>
<keyword evidence="11" id="KW-0227">DNA damage</keyword>
<dbReference type="InterPro" id="IPR029398">
    <property type="entry name" value="PolB_thumb"/>
</dbReference>
<keyword evidence="6" id="KW-0488">Methylation</keyword>
<evidence type="ECO:0000256" key="3">
    <source>
        <dbReference type="ARBA" id="ARBA00012417"/>
    </source>
</evidence>
<dbReference type="PANTHER" id="PTHR36928:SF1">
    <property type="entry name" value="PHOSPHATASE YCDX-RELATED"/>
    <property type="match status" value="1"/>
</dbReference>
<dbReference type="InterPro" id="IPR003583">
    <property type="entry name" value="Hlx-hairpin-Hlx_DNA-bd_motif"/>
</dbReference>
<dbReference type="InterPro" id="IPR022311">
    <property type="entry name" value="PolX-like"/>
</dbReference>
<feature type="domain" description="Helix-hairpin-helix DNA-binding motif class 1" evidence="22">
    <location>
        <begin position="51"/>
        <end position="70"/>
    </location>
</feature>
<protein>
    <recommendedName>
        <fullName evidence="5">DNA polymerase beta</fullName>
        <ecNumber evidence="3">2.7.7.7</ecNumber>
        <ecNumber evidence="4">4.2.99.18</ecNumber>
    </recommendedName>
    <alternativeName>
        <fullName evidence="16">5'-deoxyribose-phosphate lyase</fullName>
    </alternativeName>
    <alternativeName>
        <fullName evidence="17">AP lyase</fullName>
    </alternativeName>
</protein>
<feature type="domain" description="Helix-hairpin-helix DNA-binding motif class 1" evidence="22">
    <location>
        <begin position="126"/>
        <end position="145"/>
    </location>
</feature>
<dbReference type="Pfam" id="PF14520">
    <property type="entry name" value="HHH_5"/>
    <property type="match status" value="1"/>
</dbReference>
<dbReference type="InterPro" id="IPR002054">
    <property type="entry name" value="DNA-dir_DNA_pol_X"/>
</dbReference>
<name>A0ABQ0K0Z1_9BACT</name>
<evidence type="ECO:0000259" key="24">
    <source>
        <dbReference type="SMART" id="SM00483"/>
    </source>
</evidence>
<keyword evidence="10" id="KW-0235">DNA replication</keyword>
<comment type="subcellular location">
    <subcellularLocation>
        <location evidence="2">Cytoplasm</location>
    </subcellularLocation>
</comment>
<dbReference type="SMART" id="SM00483">
    <property type="entry name" value="POLXc"/>
    <property type="match status" value="1"/>
</dbReference>
<feature type="domain" description="DNA-directed DNA polymerase X" evidence="24">
    <location>
        <begin position="1"/>
        <end position="313"/>
    </location>
</feature>
<evidence type="ECO:0000313" key="26">
    <source>
        <dbReference type="Proteomes" id="UP000032309"/>
    </source>
</evidence>
<dbReference type="PIRSF" id="PIRSF005047">
    <property type="entry name" value="UCP005047_YshC"/>
    <property type="match status" value="1"/>
</dbReference>
<evidence type="ECO:0000256" key="9">
    <source>
        <dbReference type="ARBA" id="ARBA00022695"/>
    </source>
</evidence>
<accession>A0ABQ0K0Z1</accession>
<sequence length="572" mass="63892">MKNHEIAALFERIANVLELKGENTFRINSYRKAARVIGDLTGDIEDLARAEKLTDIPGIGEGTAEKIVEYINTGKMSKYEEVMKGVSEETVALMQIPGLGPKTVAMLNRELGIASLNDLEKALQEDKLQGLFGIGDKKIENIVKGIELFKTSQQRISIGMAYPVVKRIIEGLRHNPQIRDIQAAGSLRRMKETIGDIDILVSGTEGTEIIKSFVNMRGVTQILAAGDTKGSVRVEEGVQVDLRVVREDEFGAALQYFTGSKEHNIHLREIAKKKGLKISEYGIFKGDKKIGGQLEDDIYKILGMDWIPPELRENRGEIEAAQAGKLPKLIEISDIKGDLHNHSNWSDGIPTFEEMARHAMKMGYKYLVVSDHSKSLHVANGLKDDELLEEIEEIDKLNKKFKGFTLLKATEVDIKADGSLDFPDKILEKLDLVVASIHSGFKQGKEKITERMIAAIRNPYVNIIAHPTGRLISKREGYEVDLDKVIEACAETGTALEINCFYDRLDLNDINCRKAKETGAMISISTDAHHLDQMWMIELGVGIARRGWLEAKNVINTFPPDKLKAFCKKKRT</sequence>
<dbReference type="Gene3D" id="1.10.150.20">
    <property type="entry name" value="5' to 3' exonuclease, C-terminal subdomain"/>
    <property type="match status" value="1"/>
</dbReference>
<keyword evidence="15" id="KW-0234">DNA repair</keyword>
<dbReference type="InterPro" id="IPR010996">
    <property type="entry name" value="HHH_MUS81"/>
</dbReference>
<dbReference type="InterPro" id="IPR050243">
    <property type="entry name" value="PHP_phosphatase"/>
</dbReference>
<comment type="catalytic activity">
    <reaction evidence="18">
        <text>2'-deoxyribonucleotide-(2'-deoxyribose 5'-phosphate)-2'-deoxyribonucleotide-DNA = a 3'-end 2'-deoxyribonucleotide-(2,3-dehydro-2,3-deoxyribose 5'-phosphate)-DNA + a 5'-end 5'-phospho-2'-deoxyribonucleoside-DNA + H(+)</text>
        <dbReference type="Rhea" id="RHEA:66592"/>
        <dbReference type="Rhea" id="RHEA-COMP:13180"/>
        <dbReference type="Rhea" id="RHEA-COMP:16897"/>
        <dbReference type="Rhea" id="RHEA-COMP:17067"/>
        <dbReference type="ChEBI" id="CHEBI:15378"/>
        <dbReference type="ChEBI" id="CHEBI:136412"/>
        <dbReference type="ChEBI" id="CHEBI:157695"/>
        <dbReference type="ChEBI" id="CHEBI:167181"/>
        <dbReference type="EC" id="4.2.99.18"/>
    </reaction>
</comment>
<dbReference type="InterPro" id="IPR002008">
    <property type="entry name" value="DNA_pol_X_beta-like"/>
</dbReference>